<dbReference type="InterPro" id="IPR036188">
    <property type="entry name" value="FAD/NAD-bd_sf"/>
</dbReference>
<dbReference type="InterPro" id="IPR002938">
    <property type="entry name" value="FAD-bd"/>
</dbReference>
<feature type="domain" description="DUF7630" evidence="6">
    <location>
        <begin position="1405"/>
        <end position="1442"/>
    </location>
</feature>
<evidence type="ECO:0000256" key="1">
    <source>
        <dbReference type="ARBA" id="ARBA00023002"/>
    </source>
</evidence>
<feature type="region of interest" description="Disordered" evidence="3">
    <location>
        <begin position="2282"/>
        <end position="2310"/>
    </location>
</feature>
<dbReference type="SUPFAM" id="SSF117281">
    <property type="entry name" value="Kelch motif"/>
    <property type="match status" value="1"/>
</dbReference>
<dbReference type="PANTHER" id="PTHR13789:SF309">
    <property type="entry name" value="PUTATIVE (AFU_ORTHOLOGUE AFUA_6G14510)-RELATED"/>
    <property type="match status" value="1"/>
</dbReference>
<accession>A0A1Q9DNL7</accession>
<dbReference type="Gene3D" id="3.50.50.60">
    <property type="entry name" value="FAD/NAD(P)-binding domain"/>
    <property type="match status" value="1"/>
</dbReference>
<comment type="caution">
    <text evidence="7">The sequence shown here is derived from an EMBL/GenBank/DDBJ whole genome shotgun (WGS) entry which is preliminary data.</text>
</comment>
<dbReference type="OrthoDB" id="432528at2759"/>
<protein>
    <submittedName>
        <fullName evidence="7">Zeaxanthin epoxidase, chloroplastic</fullName>
    </submittedName>
</protein>
<feature type="transmembrane region" description="Helical" evidence="4">
    <location>
        <begin position="1863"/>
        <end position="1885"/>
    </location>
</feature>
<evidence type="ECO:0000256" key="4">
    <source>
        <dbReference type="SAM" id="Phobius"/>
    </source>
</evidence>
<feature type="region of interest" description="Disordered" evidence="3">
    <location>
        <begin position="2338"/>
        <end position="2393"/>
    </location>
</feature>
<gene>
    <name evidence="7" type="primary">ZEP</name>
    <name evidence="7" type="ORF">AK812_SmicGene20955</name>
</gene>
<dbReference type="Pfam" id="PF24681">
    <property type="entry name" value="Kelch_KLHDC2_KLHL20_DRC7"/>
    <property type="match status" value="1"/>
</dbReference>
<evidence type="ECO:0000313" key="8">
    <source>
        <dbReference type="Proteomes" id="UP000186817"/>
    </source>
</evidence>
<dbReference type="InterPro" id="IPR015915">
    <property type="entry name" value="Kelch-typ_b-propeller"/>
</dbReference>
<evidence type="ECO:0000259" key="6">
    <source>
        <dbReference type="Pfam" id="PF24633"/>
    </source>
</evidence>
<dbReference type="GO" id="GO:0004497">
    <property type="term" value="F:monooxygenase activity"/>
    <property type="evidence" value="ECO:0007669"/>
    <property type="project" value="UniProtKB-KW"/>
</dbReference>
<evidence type="ECO:0000256" key="3">
    <source>
        <dbReference type="SAM" id="MobiDB-lite"/>
    </source>
</evidence>
<dbReference type="PANTHER" id="PTHR13789">
    <property type="entry name" value="MONOOXYGENASE"/>
    <property type="match status" value="1"/>
</dbReference>
<dbReference type="InterPro" id="IPR050493">
    <property type="entry name" value="FAD-dep_Monooxygenase_BioMet"/>
</dbReference>
<evidence type="ECO:0000259" key="5">
    <source>
        <dbReference type="Pfam" id="PF01494"/>
    </source>
</evidence>
<feature type="compositionally biased region" description="Pro residues" evidence="3">
    <location>
        <begin position="2384"/>
        <end position="2393"/>
    </location>
</feature>
<sequence length="2583" mass="281790">MPRKVAIIGTGSAGMVTALSTKREFGDDVDIHVYDQSKSFNLSQGVELSPGPPFQIVMKALGHDVEAVMKEYACEHNTATVHDSAGNRIPFVEEIIESTCIYKAAVGKTPGGDVVECARFSINRGIFMSILQDEFFKAMGGQEDTRFANGEEVTGVDLVVGADGVHSAVRRACFDDVPATHVGATIIYGVIPGTPDIYHEHAFNIVVAATFSMVISQIVDSEGKRMTWWAMVHTDREKHDSPTSSPKAYRAFWESKADVQKLAHDRAAEEEGFRYAGFFLDRDPTTLKQWRNGELGAVCIGDAAHAIQPWAGMGASLAAEDAFVLGKMIAKHGWDNLQQITKNNAPKGIISEDQMVPIEQVVAEFGDQRGIEALQLPCVQFYRQITMNNAPKGMISEHQMVPIAQDHHVIAQLGDQRGIEIGDAKAFALISTATVPGADQEHFILNIIAVRGHHALVSTEIVDNIDLRTMVCKRLEACIAVLSITMVGAGLWIEHNYSTPPLQIGSAYGHAMVYDNISQALWATYPDDSKLLKYDVQAGVWSVAAAPRHVSPTGGSPMAYDSTRQALWLFAGRLWRLDLLDLQESQATVPGDIADGQSGPRPSAREYPAMVYDSINQVLWLQGGRALSSPAWYLDDFWKFDIKVGEWAEQSLTTKPRARYYHAMAYDGFNQVLWLYGGDSWAEGTLDDLWKFKTEVGEWVELQILTTKPPPLQSHAMAYDSTNQVLWLHGGQGSSGYNSDLWAFQNGTWSLQNLVRKPNPRMRHTMAYDSNSQALWIHGGLGASGSLSDFWKFEVTCPVGFLTLTVPNAECDPCPVGTWTNVSDRCFPCSSDWPGSTTQSEGSSNVDMCVRPLGGEQWQCTSGVNCHVGIQGYSLQGGHRLAVAALGNCGTAAFVPRAGMSRESPDGSDYTWTNFMPEGGTYQVCWCANIHGHDCAHADDFRIAAGWMEVKGPLTEQTFSCVRGADCHNLQPLSGTGLLHRLVAVRSAGCWSRKGQQISPSNKKGIAKVTQAIGSNGTILYYVFTFGVSSVQHSIDNGLTLAADDAGHDLCWCGLDSCSDEDFLVPLGKLRVEGPLSNQETSCAVGQPCSLSAVQAVGISPDDRIVVLNSCANGVAVQGFPGGGLAMPVDGAFQFMASESEVLHSRAGIYRLCFCRQSDDSPCNETEHFSAAVGLLSARGPFHTDAVCELGTACMVELSGLGLQADDRVVLTRDSCDNVGSQYDGLEVLQPIPVVQNGSAFHADLGKIPLEATPGDLRLCWCGAGYSCDSVTAFRAEAANLAITCPRGYFHSASRCTECDRGFYCSGGSIELAIRKPCPANSDSDLRATSETDCKCMRDFHAIVDGKSGSLDRCADCRFYEGLICPGGFDEGERRDHAQPRAIPGFFQTGNSSAVRCMIEFQAKESVCLGSNECVEGSSGRLCGECAEGWARGNYLEPCESCHAGNVKGSVWLALVILTDVARIAVLNFGVAALSAQSAGTVSLKLHSPMIRILLRWRDACSVLTGINLDGLPAFPWSRATAHAAGGCSGAECALLRFDWPPAVTHAIDMLFSAMNILPRVNVEFAASCQAQALFPGNTVAHRLGPALYYLFLPVMALGGTICVCAIVVYVLVPIGNKCGLVFNKADSEKQKQLQLAKHMVTNVQEAHKDDDLKLKARVQEMSDGLLLAADWGAPVEVMTAGIPLFELESAAKGTLFEQTLRRMVLGAVAWKLRGHVDVQAAVAEVEGLELTDMELATALALSAESSQQLKTAIQDGADDGALVRRAVQEHKERKKRQDNVASDASQLDFGLFSRFPSLGKLLLQTRPVIWLTQLALWPELVSKFLQLIRCSPMPEDKDDGTAGYVQRLLPHPDIECWTEDHAALIGVAVVGLSLWCLGIPLLLFMRIWMLTDRQDPDQYRLYGFFIQGLAPRYWYWDLIVKRADIALMLLVAYTSIANDDNAKLLLFPLISGMQLGISAWISPYANSQSQILDVLEFVLLISRFVLFSAVAILLIFFPSREIIWAWAMLLFMGIFCTIAYASLHILAQFLRSAAGAANEMEDRIGEDTDPEHTPHMQIAVSKSMAQAKLAGALQSLWKTAVRLLLPFFEPPQRLAYRWSLGPEFPEEIPRRSQIHHSTMTIQGWTMVQILKVSNAVLRFDLDIQREDVNSAYKEFLTMWWCKCSGKEIPSFNVLCLLAITQRALPNEIASSRLYKCWKTELKATATKDNARNVYADDFTNAVNLFGALPIIEACRLLDLAASVLRRRHQHPVLPSPPDHDEGDDRICDGTQDHEVVMEFASALPPPAGHDERREADELDSETPATLPQAKASSCAHALFNWISDWAATRLASMRMKAKRPGNLSQRTAVDTAGQAPSSTSTPVSHPPGYVTSQPQMQPGGLPALPPGLPARPPAQRYIPQPQQVMTEGDVDPPGCQSACGSLFIRSIVQDDVVVEDLEDLDAAVQGCRLIRMLPPWAFTDRSALFANVSVSQSSFLELALLTALSMAEAEYVREDDVVEKFTLMEVLRSQALQGISSNAAPVLTMFDVAGIEGPATETFQGSATRDQRWICAFVARQSSEWAFAENSQNGSPAREGEWSNGA</sequence>
<dbReference type="InterPro" id="IPR056047">
    <property type="entry name" value="CRMPA-like_DUF7630"/>
</dbReference>
<feature type="transmembrane region" description="Helical" evidence="4">
    <location>
        <begin position="2004"/>
        <end position="2024"/>
    </location>
</feature>
<keyword evidence="4" id="KW-0812">Transmembrane</keyword>
<dbReference type="Pfam" id="PF24633">
    <property type="entry name" value="DUF7630"/>
    <property type="match status" value="1"/>
</dbReference>
<feature type="transmembrane region" description="Helical" evidence="4">
    <location>
        <begin position="1978"/>
        <end position="1998"/>
    </location>
</feature>
<dbReference type="EMBL" id="LSRX01000456">
    <property type="protein sequence ID" value="OLP96755.1"/>
    <property type="molecule type" value="Genomic_DNA"/>
</dbReference>
<dbReference type="GO" id="GO:0071949">
    <property type="term" value="F:FAD binding"/>
    <property type="evidence" value="ECO:0007669"/>
    <property type="project" value="InterPro"/>
</dbReference>
<feature type="transmembrane region" description="Helical" evidence="4">
    <location>
        <begin position="1946"/>
        <end position="1966"/>
    </location>
</feature>
<proteinExistence type="predicted"/>
<keyword evidence="1" id="KW-0560">Oxidoreductase</keyword>
<reference evidence="7 8" key="1">
    <citation type="submission" date="2016-02" db="EMBL/GenBank/DDBJ databases">
        <title>Genome analysis of coral dinoflagellate symbionts highlights evolutionary adaptations to a symbiotic lifestyle.</title>
        <authorList>
            <person name="Aranda M."/>
            <person name="Li Y."/>
            <person name="Liew Y.J."/>
            <person name="Baumgarten S."/>
            <person name="Simakov O."/>
            <person name="Wilson M."/>
            <person name="Piel J."/>
            <person name="Ashoor H."/>
            <person name="Bougouffa S."/>
            <person name="Bajic V.B."/>
            <person name="Ryu T."/>
            <person name="Ravasi T."/>
            <person name="Bayer T."/>
            <person name="Micklem G."/>
            <person name="Kim H."/>
            <person name="Bhak J."/>
            <person name="Lajeunesse T.C."/>
            <person name="Voolstra C.R."/>
        </authorList>
    </citation>
    <scope>NUCLEOTIDE SEQUENCE [LARGE SCALE GENOMIC DNA]</scope>
    <source>
        <strain evidence="7 8">CCMP2467</strain>
    </source>
</reference>
<keyword evidence="8" id="KW-1185">Reference proteome</keyword>
<dbReference type="SMART" id="SM01411">
    <property type="entry name" value="Ephrin_rec_like"/>
    <property type="match status" value="2"/>
</dbReference>
<dbReference type="PRINTS" id="PR00420">
    <property type="entry name" value="RNGMNOXGNASE"/>
</dbReference>
<feature type="transmembrane region" description="Helical" evidence="4">
    <location>
        <begin position="1588"/>
        <end position="1613"/>
    </location>
</feature>
<keyword evidence="4" id="KW-0472">Membrane</keyword>
<dbReference type="SUPFAM" id="SSF51905">
    <property type="entry name" value="FAD/NAD(P)-binding domain"/>
    <property type="match status" value="1"/>
</dbReference>
<name>A0A1Q9DNL7_SYMMI</name>
<keyword evidence="4" id="KW-1133">Transmembrane helix</keyword>
<dbReference type="Pfam" id="PF01494">
    <property type="entry name" value="FAD_binding_3"/>
    <property type="match status" value="1"/>
</dbReference>
<keyword evidence="2" id="KW-0503">Monooxygenase</keyword>
<dbReference type="Proteomes" id="UP000186817">
    <property type="component" value="Unassembled WGS sequence"/>
</dbReference>
<feature type="compositionally biased region" description="Low complexity" evidence="3">
    <location>
        <begin position="2357"/>
        <end position="2383"/>
    </location>
</feature>
<dbReference type="Gene3D" id="2.120.10.80">
    <property type="entry name" value="Kelch-type beta propeller"/>
    <property type="match status" value="1"/>
</dbReference>
<evidence type="ECO:0000256" key="2">
    <source>
        <dbReference type="ARBA" id="ARBA00023033"/>
    </source>
</evidence>
<feature type="domain" description="FAD-binding" evidence="5">
    <location>
        <begin position="157"/>
        <end position="331"/>
    </location>
</feature>
<evidence type="ECO:0000313" key="7">
    <source>
        <dbReference type="EMBL" id="OLP96755.1"/>
    </source>
</evidence>
<organism evidence="7 8">
    <name type="scientific">Symbiodinium microadriaticum</name>
    <name type="common">Dinoflagellate</name>
    <name type="synonym">Zooxanthella microadriatica</name>
    <dbReference type="NCBI Taxonomy" id="2951"/>
    <lineage>
        <taxon>Eukaryota</taxon>
        <taxon>Sar</taxon>
        <taxon>Alveolata</taxon>
        <taxon>Dinophyceae</taxon>
        <taxon>Suessiales</taxon>
        <taxon>Symbiodiniaceae</taxon>
        <taxon>Symbiodinium</taxon>
    </lineage>
</organism>